<evidence type="ECO:0000313" key="2">
    <source>
        <dbReference type="Proteomes" id="UP001143509"/>
    </source>
</evidence>
<sequence length="514" mass="54869">MIIRRQNSSRQYVVVDHAQNMLKLHRPWDGESANATTVVLNAPFGMVEYPEGPSVGVNFNNIWLDGSAINPGGFVVYRNADKGAAATGGDWLNSWNDVTIDNCHNGLWLRGTTTAPFSNSVEPVQFNEYARMTVARTAASDGVNLMITGQVNQQTFYAPLLQRYSGTDRKGVCIQIDVEPLSRASTATSNKSPQGLRFMHPSIQGAEYGILAFAGETVEVHNPYLEHLTKAFDVSGYNISNQLDLTIAKIEVKGGIGVSVNPDGFLIRGGPNCRVVLDGGTLKGGGASRLWVDGGGELLVATPPLPVQGVEGFQPSWTDPVTRTVSITNGSIALQGARLALVTGAGPLRNLVSDLWPNSEVRLAVAGTGGMSLASGGNLLLPGNRDRWSVPQGAVISLVRSDAAQFSGWIARLLETSKPIVQRGSSFTLPAIYLHQHVQIVASCTITLPDDQTEPGYAPGDQVEFYLMAEARLTFSANANSVVRAAGGILTTDTPYSRALAMKTAANTWLISFG</sequence>
<evidence type="ECO:0008006" key="3">
    <source>
        <dbReference type="Google" id="ProtNLM"/>
    </source>
</evidence>
<dbReference type="EMBL" id="BSFD01000006">
    <property type="protein sequence ID" value="GLK49305.1"/>
    <property type="molecule type" value="Genomic_DNA"/>
</dbReference>
<gene>
    <name evidence="1" type="ORF">GCM10017620_22780</name>
</gene>
<evidence type="ECO:0000313" key="1">
    <source>
        <dbReference type="EMBL" id="GLK49305.1"/>
    </source>
</evidence>
<reference evidence="1" key="1">
    <citation type="journal article" date="2014" name="Int. J. Syst. Evol. Microbiol.">
        <title>Complete genome of a new Firmicutes species belonging to the dominant human colonic microbiota ('Ruminococcus bicirculans') reveals two chromosomes and a selective capacity to utilize plant glucans.</title>
        <authorList>
            <consortium name="NISC Comparative Sequencing Program"/>
            <person name="Wegmann U."/>
            <person name="Louis P."/>
            <person name="Goesmann A."/>
            <person name="Henrissat B."/>
            <person name="Duncan S.H."/>
            <person name="Flint H.J."/>
        </authorList>
    </citation>
    <scope>NUCLEOTIDE SEQUENCE</scope>
    <source>
        <strain evidence="1">VKM B-1499</strain>
    </source>
</reference>
<accession>A0ABQ5TB16</accession>
<organism evidence="1 2">
    <name type="scientific">Brevundimonas intermedia</name>
    <dbReference type="NCBI Taxonomy" id="74315"/>
    <lineage>
        <taxon>Bacteria</taxon>
        <taxon>Pseudomonadati</taxon>
        <taxon>Pseudomonadota</taxon>
        <taxon>Alphaproteobacteria</taxon>
        <taxon>Caulobacterales</taxon>
        <taxon>Caulobacteraceae</taxon>
        <taxon>Brevundimonas</taxon>
    </lineage>
</organism>
<keyword evidence="2" id="KW-1185">Reference proteome</keyword>
<reference evidence="1" key="2">
    <citation type="submission" date="2023-01" db="EMBL/GenBank/DDBJ databases">
        <authorList>
            <person name="Sun Q."/>
            <person name="Evtushenko L."/>
        </authorList>
    </citation>
    <scope>NUCLEOTIDE SEQUENCE</scope>
    <source>
        <strain evidence="1">VKM B-1499</strain>
    </source>
</reference>
<name>A0ABQ5TB16_9CAUL</name>
<comment type="caution">
    <text evidence="1">The sequence shown here is derived from an EMBL/GenBank/DDBJ whole genome shotgun (WGS) entry which is preliminary data.</text>
</comment>
<proteinExistence type="predicted"/>
<protein>
    <recommendedName>
        <fullName evidence="3">DUF2793 domain-containing protein</fullName>
    </recommendedName>
</protein>
<dbReference type="Proteomes" id="UP001143509">
    <property type="component" value="Unassembled WGS sequence"/>
</dbReference>